<dbReference type="Proteomes" id="UP000278807">
    <property type="component" value="Unassembled WGS sequence"/>
</dbReference>
<dbReference type="GO" id="GO:1902369">
    <property type="term" value="P:negative regulation of RNA catabolic process"/>
    <property type="evidence" value="ECO:0007669"/>
    <property type="project" value="TreeGrafter"/>
</dbReference>
<gene>
    <name evidence="5" type="ORF">HNAJ_LOCUS10185</name>
</gene>
<comment type="subcellular location">
    <subcellularLocation>
        <location evidence="1">Nucleus</location>
    </subcellularLocation>
</comment>
<dbReference type="PANTHER" id="PTHR13471">
    <property type="entry name" value="TETRATRICOPEPTIDE-LIKE HELICAL"/>
    <property type="match status" value="1"/>
</dbReference>
<keyword evidence="3" id="KW-0539">Nucleus</keyword>
<reference evidence="7" key="1">
    <citation type="submission" date="2017-02" db="UniProtKB">
        <authorList>
            <consortium name="WormBaseParasite"/>
        </authorList>
    </citation>
    <scope>IDENTIFICATION</scope>
</reference>
<sequence length="1219" mass="137317">MFPSAANIPEGKSETQSPNGTSWLHSTSYVPKVIESKSNNPRKKHLNIKKRKRPHSPSIDDHIKSEVIDVDFIIDTKGNPALLEFGCTYEGDVPKFNENVRIPILGCPKRLRIIDLEPDLREKETKHNISRRYFSKKNRSLLAKCVVGQTLSPKIESRNEPGRSFYTVVQEGLISHSESVESISICSKKVDKVADLNRAVYDNPQDLKSWFELVELQPSNVNNQDEGQRPLESSISNRYAILDRQLAVVERAAEKNHGNLRLRLLKAAMYEYATELITAGACRNSSEAHTKKHNVALEWYDLVRVCPQFVGVWRGYLSYLRGRFAVLDLMGGDGEQRDSFNRINGLYRRALDTLSGLVVGRIVSHRPTDSTADEAVDLLAEYCQWLSQTGFTERAFSIWQALIEFTCFCPPGLQSQGLSTSYQQRREFKNFWTAPDRGPAFGVPGACGWAAWDSGRSHGTGGRRFADGLIATDPDPVLAELEEDWGPNSSTAEARWKRIVKDWSDIGDAAEDALLNYGVNLPKIVTHDSKIHHSTEGSLNSRRSRGLAWLGLERVRESVGWLPADATMDDPSVLEDTERVPKFEDIEPLLLEVHLDPKVLDESLLQRRKQRMILLFLEFLGVWEPDVARTYKLPAELEQLHELSSVSCLQRQAINPRQFGFPWLRPGLENLSNTGSVISYRMRSVLVSSSLEQASRLFPTDVVWQSSIRRLMFHYLSSQIEQALSMNQITPKAALTLWRKKAKGLLEQSQSDLNLWLAYAKGLTRTACAVSVVKSPLFSEARKVFTSTLRMFPLPAELPTNLEEQLNTLLPRLRILHAFVEFELGVNFSIDQTKSHSHVECFNRILHLIQHAAIGGAFIPVSEKDVQTVSVIPNAVDELDLRLEALCSQSSHSSEYNYISEMAAIVASLRLCLQLVTQNEVNFHDTCEKIFKSLLRVDCEEDRQVGAGYASRCFLRLVLPILSTVSTLLQRNRTSLINILLGVMSNMFDINSTMPLLTSPFEWTHLLPFKVAANCRANADKTCTIEILSFLVTHKDRNYLNDLLIILLFLFKPCVSTGYQRRLQGLLPPLVLSSLESRLTENVRGVCAGVTRHLMATCSRDTVRPHRFDQAPPLATEPARLLGLPSSQQTEIMARLLPSSLDLLFVGLELEHWTSLVAGTDRDSIRHVLNSLRVTVRKISAIVEETTCLCGVREREVTNHTKPIRATFTSQEEITGCSE</sequence>
<proteinExistence type="inferred from homology"/>
<evidence type="ECO:0000313" key="7">
    <source>
        <dbReference type="WBParaSite" id="HNAJ_0001019001-mRNA-1"/>
    </source>
</evidence>
<evidence type="ECO:0000313" key="5">
    <source>
        <dbReference type="EMBL" id="VDO07385.1"/>
    </source>
</evidence>
<reference evidence="5 6" key="2">
    <citation type="submission" date="2018-11" db="EMBL/GenBank/DDBJ databases">
        <authorList>
            <consortium name="Pathogen Informatics"/>
        </authorList>
    </citation>
    <scope>NUCLEOTIDE SEQUENCE [LARGE SCALE GENOMIC DNA]</scope>
</reference>
<dbReference type="GO" id="GO:0071013">
    <property type="term" value="C:catalytic step 2 spliceosome"/>
    <property type="evidence" value="ECO:0007669"/>
    <property type="project" value="TreeGrafter"/>
</dbReference>
<evidence type="ECO:0000256" key="4">
    <source>
        <dbReference type="SAM" id="MobiDB-lite"/>
    </source>
</evidence>
<evidence type="ECO:0000256" key="3">
    <source>
        <dbReference type="ARBA" id="ARBA00023242"/>
    </source>
</evidence>
<dbReference type="AlphaFoldDB" id="A0A0R3TRH6"/>
<dbReference type="WBParaSite" id="HNAJ_0001019001-mRNA-1">
    <property type="protein sequence ID" value="HNAJ_0001019001-mRNA-1"/>
    <property type="gene ID" value="HNAJ_0001019001"/>
</dbReference>
<dbReference type="EMBL" id="UZAE01012920">
    <property type="protein sequence ID" value="VDO07385.1"/>
    <property type="molecule type" value="Genomic_DNA"/>
</dbReference>
<dbReference type="GO" id="GO:0031048">
    <property type="term" value="P:regulatory ncRNA-mediated heterochromatin formation"/>
    <property type="evidence" value="ECO:0007669"/>
    <property type="project" value="TreeGrafter"/>
</dbReference>
<organism evidence="7">
    <name type="scientific">Rodentolepis nana</name>
    <name type="common">Dwarf tapeworm</name>
    <name type="synonym">Hymenolepis nana</name>
    <dbReference type="NCBI Taxonomy" id="102285"/>
    <lineage>
        <taxon>Eukaryota</taxon>
        <taxon>Metazoa</taxon>
        <taxon>Spiralia</taxon>
        <taxon>Lophotrochozoa</taxon>
        <taxon>Platyhelminthes</taxon>
        <taxon>Cestoda</taxon>
        <taxon>Eucestoda</taxon>
        <taxon>Cyclophyllidea</taxon>
        <taxon>Hymenolepididae</taxon>
        <taxon>Rodentolepis</taxon>
    </lineage>
</organism>
<accession>A0A0R3TRH6</accession>
<protein>
    <submittedName>
        <fullName evidence="7">NRDE-2, necessary for RNA interference-domain-containing protein</fullName>
    </submittedName>
</protein>
<dbReference type="PANTHER" id="PTHR13471:SF0">
    <property type="entry name" value="NUCLEAR EXOSOME REGULATOR NRDE2"/>
    <property type="match status" value="1"/>
</dbReference>
<name>A0A0R3TRH6_RODNA</name>
<feature type="compositionally biased region" description="Basic residues" evidence="4">
    <location>
        <begin position="40"/>
        <end position="55"/>
    </location>
</feature>
<feature type="region of interest" description="Disordered" evidence="4">
    <location>
        <begin position="1"/>
        <end position="60"/>
    </location>
</feature>
<dbReference type="InterPro" id="IPR013633">
    <property type="entry name" value="NRDE-2"/>
</dbReference>
<evidence type="ECO:0000256" key="1">
    <source>
        <dbReference type="ARBA" id="ARBA00004123"/>
    </source>
</evidence>
<keyword evidence="6" id="KW-1185">Reference proteome</keyword>
<comment type="similarity">
    <text evidence="2">Belongs to the NRDE2 family.</text>
</comment>
<dbReference type="STRING" id="102285.A0A0R3TRH6"/>
<dbReference type="Pfam" id="PF08424">
    <property type="entry name" value="NRDE-2"/>
    <property type="match status" value="1"/>
</dbReference>
<feature type="compositionally biased region" description="Polar residues" evidence="4">
    <location>
        <begin position="14"/>
        <end position="29"/>
    </location>
</feature>
<dbReference type="OrthoDB" id="297219at2759"/>
<evidence type="ECO:0000313" key="6">
    <source>
        <dbReference type="Proteomes" id="UP000278807"/>
    </source>
</evidence>
<evidence type="ECO:0000256" key="2">
    <source>
        <dbReference type="ARBA" id="ARBA00009265"/>
    </source>
</evidence>